<comment type="caution">
    <text evidence="2">The sequence shown here is derived from an EMBL/GenBank/DDBJ whole genome shotgun (WGS) entry which is preliminary data.</text>
</comment>
<dbReference type="AlphaFoldDB" id="A0A3N1G8S3"/>
<evidence type="ECO:0000313" key="2">
    <source>
        <dbReference type="EMBL" id="ROP26640.1"/>
    </source>
</evidence>
<dbReference type="OrthoDB" id="1425703at2"/>
<sequence length="215" mass="21761">MTSDREKAASGLVQRLVDLGIRGVGPLDAADEAAEKALAKADGDVEKAVEALVGRHLRLAGAEGFVTGLGGLVTLPVALPANVIGFYALGTRLVAAVAHLRGYDLRDAGVRAEVLESLVGAGASLPVAGAGGGLLSRTLLRGLPHPLRVAVNKGLGFRLLGQMGARTVGRLGRFVPVAGGVIGGGADAWLMRGIGKRAREDFPAGGARGLARRAA</sequence>
<dbReference type="InterPro" id="IPR015940">
    <property type="entry name" value="UBA"/>
</dbReference>
<name>A0A3N1G8S3_9ACTN</name>
<dbReference type="RefSeq" id="WP_123381341.1">
    <property type="nucleotide sequence ID" value="NZ_RJKN01000011.1"/>
</dbReference>
<keyword evidence="3" id="KW-1185">Reference proteome</keyword>
<protein>
    <recommendedName>
        <fullName evidence="1">UBA domain-containing protein</fullName>
    </recommendedName>
</protein>
<dbReference type="InParanoid" id="A0A3N1G8S3"/>
<gene>
    <name evidence="2" type="ORF">EDC03_3277</name>
</gene>
<dbReference type="Proteomes" id="UP000276232">
    <property type="component" value="Unassembled WGS sequence"/>
</dbReference>
<evidence type="ECO:0000313" key="3">
    <source>
        <dbReference type="Proteomes" id="UP000276232"/>
    </source>
</evidence>
<proteinExistence type="predicted"/>
<organism evidence="2 3">
    <name type="scientific">Pseudokineococcus lusitanus</name>
    <dbReference type="NCBI Taxonomy" id="763993"/>
    <lineage>
        <taxon>Bacteria</taxon>
        <taxon>Bacillati</taxon>
        <taxon>Actinomycetota</taxon>
        <taxon>Actinomycetes</taxon>
        <taxon>Kineosporiales</taxon>
        <taxon>Kineosporiaceae</taxon>
        <taxon>Pseudokineococcus</taxon>
    </lineage>
</organism>
<dbReference type="EMBL" id="RJKN01000011">
    <property type="protein sequence ID" value="ROP26640.1"/>
    <property type="molecule type" value="Genomic_DNA"/>
</dbReference>
<accession>A0A3N1G8S3</accession>
<dbReference type="PROSITE" id="PS50030">
    <property type="entry name" value="UBA"/>
    <property type="match status" value="1"/>
</dbReference>
<feature type="domain" description="UBA" evidence="1">
    <location>
        <begin position="2"/>
        <end position="55"/>
    </location>
</feature>
<evidence type="ECO:0000259" key="1">
    <source>
        <dbReference type="PROSITE" id="PS50030"/>
    </source>
</evidence>
<reference evidence="2 3" key="1">
    <citation type="journal article" date="2015" name="Stand. Genomic Sci.">
        <title>Genomic Encyclopedia of Bacterial and Archaeal Type Strains, Phase III: the genomes of soil and plant-associated and newly described type strains.</title>
        <authorList>
            <person name="Whitman W.B."/>
            <person name="Woyke T."/>
            <person name="Klenk H.P."/>
            <person name="Zhou Y."/>
            <person name="Lilburn T.G."/>
            <person name="Beck B.J."/>
            <person name="De Vos P."/>
            <person name="Vandamme P."/>
            <person name="Eisen J.A."/>
            <person name="Garrity G."/>
            <person name="Hugenholtz P."/>
            <person name="Kyrpides N.C."/>
        </authorList>
    </citation>
    <scope>NUCLEOTIDE SEQUENCE [LARGE SCALE GENOMIC DNA]</scope>
    <source>
        <strain evidence="2 3">CECT 7306</strain>
    </source>
</reference>